<dbReference type="Gramene" id="scaffold_200141.1">
    <property type="protein sequence ID" value="scaffold_200141.1"/>
    <property type="gene ID" value="scaffold_200141.1"/>
</dbReference>
<dbReference type="STRING" id="81972.D7KTE2"/>
<reference evidence="2" key="1">
    <citation type="journal article" date="2011" name="Nat. Genet.">
        <title>The Arabidopsis lyrata genome sequence and the basis of rapid genome size change.</title>
        <authorList>
            <person name="Hu T.T."/>
            <person name="Pattyn P."/>
            <person name="Bakker E.G."/>
            <person name="Cao J."/>
            <person name="Cheng J.-F."/>
            <person name="Clark R.M."/>
            <person name="Fahlgren N."/>
            <person name="Fawcett J.A."/>
            <person name="Grimwood J."/>
            <person name="Gundlach H."/>
            <person name="Haberer G."/>
            <person name="Hollister J.D."/>
            <person name="Ossowski S."/>
            <person name="Ottilar R.P."/>
            <person name="Salamov A.A."/>
            <person name="Schneeberger K."/>
            <person name="Spannagl M."/>
            <person name="Wang X."/>
            <person name="Yang L."/>
            <person name="Nasrallah M.E."/>
            <person name="Bergelson J."/>
            <person name="Carrington J.C."/>
            <person name="Gaut B.S."/>
            <person name="Schmutz J."/>
            <person name="Mayer K.F.X."/>
            <person name="Van de Peer Y."/>
            <person name="Grigoriev I.V."/>
            <person name="Nordborg M."/>
            <person name="Weigel D."/>
            <person name="Guo Y.-L."/>
        </authorList>
    </citation>
    <scope>NUCLEOTIDE SEQUENCE [LARGE SCALE GENOMIC DNA]</scope>
    <source>
        <strain evidence="2">cv. MN47</strain>
    </source>
</reference>
<evidence type="ECO:0000313" key="2">
    <source>
        <dbReference type="Proteomes" id="UP000008694"/>
    </source>
</evidence>
<gene>
    <name evidence="1" type="ORF">ARALYDRAFT_893067</name>
</gene>
<evidence type="ECO:0000313" key="1">
    <source>
        <dbReference type="EMBL" id="EFH62646.1"/>
    </source>
</evidence>
<name>D7KTE2_ARALL</name>
<organism evidence="2">
    <name type="scientific">Arabidopsis lyrata subsp. lyrata</name>
    <name type="common">Lyre-leaved rock-cress</name>
    <dbReference type="NCBI Taxonomy" id="81972"/>
    <lineage>
        <taxon>Eukaryota</taxon>
        <taxon>Viridiplantae</taxon>
        <taxon>Streptophyta</taxon>
        <taxon>Embryophyta</taxon>
        <taxon>Tracheophyta</taxon>
        <taxon>Spermatophyta</taxon>
        <taxon>Magnoliopsida</taxon>
        <taxon>eudicotyledons</taxon>
        <taxon>Gunneridae</taxon>
        <taxon>Pentapetalae</taxon>
        <taxon>rosids</taxon>
        <taxon>malvids</taxon>
        <taxon>Brassicales</taxon>
        <taxon>Brassicaceae</taxon>
        <taxon>Camelineae</taxon>
        <taxon>Arabidopsis</taxon>
    </lineage>
</organism>
<dbReference type="AlphaFoldDB" id="D7KTE2"/>
<sequence length="68" mass="7534">MGCSKSHLGACIGSKRQNLQSVDSESSLKSEYKVLSSLAKIQGQLGEFHIFLNQHKTQCSLTHYSHLL</sequence>
<protein>
    <submittedName>
        <fullName evidence="1">Uncharacterized protein</fullName>
    </submittedName>
</protein>
<dbReference type="EMBL" id="GL348714">
    <property type="protein sequence ID" value="EFH62646.1"/>
    <property type="molecule type" value="Genomic_DNA"/>
</dbReference>
<keyword evidence="2" id="KW-1185">Reference proteome</keyword>
<dbReference type="Proteomes" id="UP000008694">
    <property type="component" value="Unassembled WGS sequence"/>
</dbReference>
<accession>D7KTE2</accession>
<proteinExistence type="predicted"/>
<dbReference type="eggNOG" id="KOG0596">
    <property type="taxonomic scope" value="Eukaryota"/>
</dbReference>
<dbReference type="HOGENOM" id="CLU_2797392_0_0_1"/>